<dbReference type="FunFam" id="1.10.8.60:FF:000010">
    <property type="entry name" value="RuvB-like helicase"/>
    <property type="match status" value="1"/>
</dbReference>
<dbReference type="GO" id="GO:0003712">
    <property type="term" value="F:transcription coregulator activity"/>
    <property type="evidence" value="ECO:0007669"/>
    <property type="project" value="UniProtKB-ARBA"/>
</dbReference>
<dbReference type="SUPFAM" id="SSF52540">
    <property type="entry name" value="P-loop containing nucleoside triphosphate hydrolases"/>
    <property type="match status" value="1"/>
</dbReference>
<keyword evidence="5 10" id="KW-0378">Hydrolase</keyword>
<evidence type="ECO:0000256" key="8">
    <source>
        <dbReference type="ARBA" id="ARBA00023172"/>
    </source>
</evidence>
<dbReference type="Gene3D" id="2.40.50.360">
    <property type="entry name" value="RuvB-like helicase, domain II"/>
    <property type="match status" value="1"/>
</dbReference>
<feature type="domain" description="TIP49 P-loop" evidence="12">
    <location>
        <begin position="151"/>
        <end position="180"/>
    </location>
</feature>
<dbReference type="AlphaFoldDB" id="A0A6A4V9Y2"/>
<dbReference type="GO" id="GO:0006281">
    <property type="term" value="P:DNA repair"/>
    <property type="evidence" value="ECO:0007669"/>
    <property type="project" value="UniProtKB-KW"/>
</dbReference>
<dbReference type="GO" id="GO:0006310">
    <property type="term" value="P:DNA recombination"/>
    <property type="evidence" value="ECO:0007669"/>
    <property type="project" value="UniProtKB-KW"/>
</dbReference>
<keyword evidence="15" id="KW-1185">Reference proteome</keyword>
<keyword evidence="10" id="KW-0156">Chromatin regulator</keyword>
<evidence type="ECO:0000259" key="13">
    <source>
        <dbReference type="Pfam" id="PF17856"/>
    </source>
</evidence>
<reference evidence="14 15" key="1">
    <citation type="submission" date="2019-07" db="EMBL/GenBank/DDBJ databases">
        <title>Draft genome assembly of a fouling barnacle, Amphibalanus amphitrite (Darwin, 1854): The first reference genome for Thecostraca.</title>
        <authorList>
            <person name="Kim W."/>
        </authorList>
    </citation>
    <scope>NUCLEOTIDE SEQUENCE [LARGE SCALE GENOMIC DNA]</scope>
    <source>
        <strain evidence="14">SNU_AA5</strain>
        <tissue evidence="14">Soma without cirri and trophi</tissue>
    </source>
</reference>
<evidence type="ECO:0000256" key="4">
    <source>
        <dbReference type="ARBA" id="ARBA00022741"/>
    </source>
</evidence>
<dbReference type="GO" id="GO:0010628">
    <property type="term" value="P:positive regulation of gene expression"/>
    <property type="evidence" value="ECO:0007669"/>
    <property type="project" value="UniProtKB-ARBA"/>
</dbReference>
<dbReference type="GO" id="GO:0042127">
    <property type="term" value="P:regulation of cell population proliferation"/>
    <property type="evidence" value="ECO:0007669"/>
    <property type="project" value="UniProtKB-ARBA"/>
</dbReference>
<feature type="domain" description="TIP49 P-loop" evidence="12">
    <location>
        <begin position="2"/>
        <end position="148"/>
    </location>
</feature>
<evidence type="ECO:0000256" key="7">
    <source>
        <dbReference type="ARBA" id="ARBA00022840"/>
    </source>
</evidence>
<dbReference type="GO" id="GO:0000123">
    <property type="term" value="C:histone acetyltransferase complex"/>
    <property type="evidence" value="ECO:0007669"/>
    <property type="project" value="UniProtKB-ARBA"/>
</dbReference>
<dbReference type="Pfam" id="PF06068">
    <property type="entry name" value="TIP49"/>
    <property type="match status" value="2"/>
</dbReference>
<comment type="function">
    <text evidence="1 10">Proposed core component of the chromatin remodeling Ino80 complex which is involved in transcriptional regulation, DNA replication and probably DNA repair.</text>
</comment>
<keyword evidence="8" id="KW-0233">DNA recombination</keyword>
<comment type="catalytic activity">
    <reaction evidence="10">
        <text>ATP + H2O = ADP + phosphate + H(+)</text>
        <dbReference type="Rhea" id="RHEA:13065"/>
        <dbReference type="ChEBI" id="CHEBI:15377"/>
        <dbReference type="ChEBI" id="CHEBI:15378"/>
        <dbReference type="ChEBI" id="CHEBI:30616"/>
        <dbReference type="ChEBI" id="CHEBI:43474"/>
        <dbReference type="ChEBI" id="CHEBI:456216"/>
        <dbReference type="EC" id="3.6.4.12"/>
    </reaction>
</comment>
<feature type="region of interest" description="Disordered" evidence="11">
    <location>
        <begin position="1"/>
        <end position="23"/>
    </location>
</feature>
<sequence length="267" mass="29057">MKEVYEGEVTELSPQETENPMGGYGKTISSVVIGLKTAKGTKQLKLDPSIYESLQKEKVEVGDVIYIEANSGSVKRQGRSDTFASEYDLEAEEYVPLPKGDVHKKKEVIQDVTLHDLDVANARPQGGQDILSMMGQLMKPKKTEITGEAAGCEDVVAPHGIPLDLLDRLLIVRTLPYSQEEMVKIIQIRAQAEGLTVEPAALQAFGQVGADTTLRYAVQLLTPANLTAKVNGRSTITADDLKEVSELFHDAKASAKVLAANSDKFMK</sequence>
<dbReference type="Pfam" id="PF17856">
    <property type="entry name" value="TIP49_C"/>
    <property type="match status" value="1"/>
</dbReference>
<evidence type="ECO:0000256" key="1">
    <source>
        <dbReference type="ARBA" id="ARBA00002300"/>
    </source>
</evidence>
<dbReference type="InterPro" id="IPR010339">
    <property type="entry name" value="TIP49_P-loop"/>
</dbReference>
<dbReference type="InterPro" id="IPR041048">
    <property type="entry name" value="RuvB-like_C"/>
</dbReference>
<dbReference type="InterPro" id="IPR027417">
    <property type="entry name" value="P-loop_NTPase"/>
</dbReference>
<evidence type="ECO:0000256" key="10">
    <source>
        <dbReference type="RuleBase" id="RU363048"/>
    </source>
</evidence>
<keyword evidence="4 10" id="KW-0547">Nucleotide-binding</keyword>
<name>A0A6A4V9Y2_AMPAM</name>
<dbReference type="InterPro" id="IPR012340">
    <property type="entry name" value="NA-bd_OB-fold"/>
</dbReference>
<evidence type="ECO:0000256" key="9">
    <source>
        <dbReference type="ARBA" id="ARBA00023242"/>
    </source>
</evidence>
<evidence type="ECO:0000256" key="3">
    <source>
        <dbReference type="ARBA" id="ARBA00007519"/>
    </source>
</evidence>
<organism evidence="14 15">
    <name type="scientific">Amphibalanus amphitrite</name>
    <name type="common">Striped barnacle</name>
    <name type="synonym">Balanus amphitrite</name>
    <dbReference type="NCBI Taxonomy" id="1232801"/>
    <lineage>
        <taxon>Eukaryota</taxon>
        <taxon>Metazoa</taxon>
        <taxon>Ecdysozoa</taxon>
        <taxon>Arthropoda</taxon>
        <taxon>Crustacea</taxon>
        <taxon>Multicrustacea</taxon>
        <taxon>Cirripedia</taxon>
        <taxon>Thoracica</taxon>
        <taxon>Thoracicalcarea</taxon>
        <taxon>Balanomorpha</taxon>
        <taxon>Balanoidea</taxon>
        <taxon>Balanidae</taxon>
        <taxon>Amphibalaninae</taxon>
        <taxon>Amphibalanus</taxon>
    </lineage>
</organism>
<dbReference type="GO" id="GO:0060828">
    <property type="term" value="P:regulation of canonical Wnt signaling pathway"/>
    <property type="evidence" value="ECO:0007669"/>
    <property type="project" value="UniProtKB-ARBA"/>
</dbReference>
<evidence type="ECO:0000256" key="5">
    <source>
        <dbReference type="ARBA" id="ARBA00022801"/>
    </source>
</evidence>
<evidence type="ECO:0000256" key="2">
    <source>
        <dbReference type="ARBA" id="ARBA00004123"/>
    </source>
</evidence>
<keyword evidence="10" id="KW-0227">DNA damage</keyword>
<evidence type="ECO:0000313" key="15">
    <source>
        <dbReference type="Proteomes" id="UP000440578"/>
    </source>
</evidence>
<comment type="caution">
    <text evidence="14">The sequence shown here is derived from an EMBL/GenBank/DDBJ whole genome shotgun (WGS) entry which is preliminary data.</text>
</comment>
<dbReference type="OrthoDB" id="10060499at2759"/>
<keyword evidence="7 10" id="KW-0067">ATP-binding</keyword>
<dbReference type="GO" id="GO:0005634">
    <property type="term" value="C:nucleus"/>
    <property type="evidence" value="ECO:0007669"/>
    <property type="project" value="UniProtKB-SubCell"/>
</dbReference>
<evidence type="ECO:0000256" key="11">
    <source>
        <dbReference type="SAM" id="MobiDB-lite"/>
    </source>
</evidence>
<evidence type="ECO:0000313" key="14">
    <source>
        <dbReference type="EMBL" id="KAF0289919.1"/>
    </source>
</evidence>
<keyword evidence="10" id="KW-0805">Transcription regulation</keyword>
<comment type="subcellular location">
    <subcellularLocation>
        <location evidence="2 10">Nucleus</location>
    </subcellularLocation>
</comment>
<dbReference type="GO" id="GO:0003678">
    <property type="term" value="F:DNA helicase activity"/>
    <property type="evidence" value="ECO:0007669"/>
    <property type="project" value="UniProtKB-EC"/>
</dbReference>
<dbReference type="Gene3D" id="1.10.8.60">
    <property type="match status" value="1"/>
</dbReference>
<dbReference type="InterPro" id="IPR027238">
    <property type="entry name" value="RuvB-like"/>
</dbReference>
<protein>
    <recommendedName>
        <fullName evidence="10">RuvB-like helicase</fullName>
        <ecNumber evidence="10">3.6.4.12</ecNumber>
    </recommendedName>
</protein>
<dbReference type="InterPro" id="IPR042487">
    <property type="entry name" value="RuvBL1/2_DNA/RNA_bd_dom"/>
</dbReference>
<dbReference type="FunFam" id="2.40.50.360:FF:000001">
    <property type="entry name" value="RuvB-like helicase"/>
    <property type="match status" value="1"/>
</dbReference>
<dbReference type="EMBL" id="VIIS01001993">
    <property type="protein sequence ID" value="KAF0289919.1"/>
    <property type="molecule type" value="Genomic_DNA"/>
</dbReference>
<evidence type="ECO:0000256" key="6">
    <source>
        <dbReference type="ARBA" id="ARBA00022806"/>
    </source>
</evidence>
<feature type="domain" description="RuvB-like AAA-lid" evidence="13">
    <location>
        <begin position="185"/>
        <end position="250"/>
    </location>
</feature>
<dbReference type="GO" id="GO:0016787">
    <property type="term" value="F:hydrolase activity"/>
    <property type="evidence" value="ECO:0007669"/>
    <property type="project" value="UniProtKB-KW"/>
</dbReference>
<dbReference type="EC" id="3.6.4.12" evidence="10"/>
<evidence type="ECO:0000259" key="12">
    <source>
        <dbReference type="Pfam" id="PF06068"/>
    </source>
</evidence>
<keyword evidence="9 10" id="KW-0539">Nucleus</keyword>
<keyword evidence="10" id="KW-0804">Transcription</keyword>
<keyword evidence="10" id="KW-0234">DNA repair</keyword>
<dbReference type="PANTHER" id="PTHR11093">
    <property type="entry name" value="RUVB-RELATED REPTIN AND PONTIN"/>
    <property type="match status" value="1"/>
</dbReference>
<gene>
    <name evidence="14" type="primary">ruvbl1</name>
    <name evidence="14" type="ORF">FJT64_011870</name>
</gene>
<accession>A0A6A4V9Y2</accession>
<dbReference type="GO" id="GO:0005524">
    <property type="term" value="F:ATP binding"/>
    <property type="evidence" value="ECO:0007669"/>
    <property type="project" value="UniProtKB-KW"/>
</dbReference>
<dbReference type="SUPFAM" id="SSF50249">
    <property type="entry name" value="Nucleic acid-binding proteins"/>
    <property type="match status" value="1"/>
</dbReference>
<keyword evidence="6 10" id="KW-0347">Helicase</keyword>
<dbReference type="Proteomes" id="UP000440578">
    <property type="component" value="Unassembled WGS sequence"/>
</dbReference>
<comment type="similarity">
    <text evidence="3 10">Belongs to the RuvB family.</text>
</comment>
<proteinExistence type="inferred from homology"/>
<dbReference type="GO" id="GO:0006325">
    <property type="term" value="P:chromatin organization"/>
    <property type="evidence" value="ECO:0007669"/>
    <property type="project" value="UniProtKB-KW"/>
</dbReference>